<proteinExistence type="predicted"/>
<dbReference type="EMBL" id="GBXM01091468">
    <property type="protein sequence ID" value="JAH17109.1"/>
    <property type="molecule type" value="Transcribed_RNA"/>
</dbReference>
<name>A0A0E9QK05_ANGAN</name>
<dbReference type="AlphaFoldDB" id="A0A0E9QK05"/>
<accession>A0A0E9QK05</accession>
<evidence type="ECO:0000313" key="1">
    <source>
        <dbReference type="EMBL" id="JAH17109.1"/>
    </source>
</evidence>
<protein>
    <submittedName>
        <fullName evidence="1">Uncharacterized protein</fullName>
    </submittedName>
</protein>
<reference evidence="1" key="2">
    <citation type="journal article" date="2015" name="Fish Shellfish Immunol.">
        <title>Early steps in the European eel (Anguilla anguilla)-Vibrio vulnificus interaction in the gills: Role of the RtxA13 toxin.</title>
        <authorList>
            <person name="Callol A."/>
            <person name="Pajuelo D."/>
            <person name="Ebbesson L."/>
            <person name="Teles M."/>
            <person name="MacKenzie S."/>
            <person name="Amaro C."/>
        </authorList>
    </citation>
    <scope>NUCLEOTIDE SEQUENCE</scope>
</reference>
<reference evidence="1" key="1">
    <citation type="submission" date="2014-11" db="EMBL/GenBank/DDBJ databases">
        <authorList>
            <person name="Amaro Gonzalez C."/>
        </authorList>
    </citation>
    <scope>NUCLEOTIDE SEQUENCE</scope>
</reference>
<sequence length="43" mass="4781">MLSLVCSSVLDIFRPCWCPPIHCVTPTHASELTYAFSASRALR</sequence>
<organism evidence="1">
    <name type="scientific">Anguilla anguilla</name>
    <name type="common">European freshwater eel</name>
    <name type="synonym">Muraena anguilla</name>
    <dbReference type="NCBI Taxonomy" id="7936"/>
    <lineage>
        <taxon>Eukaryota</taxon>
        <taxon>Metazoa</taxon>
        <taxon>Chordata</taxon>
        <taxon>Craniata</taxon>
        <taxon>Vertebrata</taxon>
        <taxon>Euteleostomi</taxon>
        <taxon>Actinopterygii</taxon>
        <taxon>Neopterygii</taxon>
        <taxon>Teleostei</taxon>
        <taxon>Anguilliformes</taxon>
        <taxon>Anguillidae</taxon>
        <taxon>Anguilla</taxon>
    </lineage>
</organism>